<accession>A0A0D1LLB4</accession>
<reference evidence="2 3" key="1">
    <citation type="journal article" date="2015" name="Microbiology (Mosc.)">
        <title>Genomics of the Weissella cibaria species with an examination of its metabolic traits.</title>
        <authorList>
            <person name="Lynch K.M."/>
            <person name="Lucid A."/>
            <person name="Arendt E.K."/>
            <person name="Sleator R.D."/>
            <person name="Lucey B."/>
            <person name="Coffey A."/>
        </authorList>
    </citation>
    <scope>NUCLEOTIDE SEQUENCE [LARGE SCALE GENOMIC DNA]</scope>
    <source>
        <strain evidence="2 3">MG1</strain>
    </source>
</reference>
<evidence type="ECO:0000313" key="3">
    <source>
        <dbReference type="Proteomes" id="UP000032287"/>
    </source>
</evidence>
<proteinExistence type="predicted"/>
<dbReference type="RefSeq" id="WP_043707684.1">
    <property type="nucleotide sequence ID" value="NZ_JALOCT010000004.1"/>
</dbReference>
<gene>
    <name evidence="2" type="ORF">QX99_00868</name>
</gene>
<dbReference type="Proteomes" id="UP000032287">
    <property type="component" value="Unassembled WGS sequence"/>
</dbReference>
<dbReference type="EMBL" id="JWHU01000012">
    <property type="protein sequence ID" value="KIU21110.1"/>
    <property type="molecule type" value="Genomic_DNA"/>
</dbReference>
<evidence type="ECO:0000313" key="2">
    <source>
        <dbReference type="EMBL" id="KIU21110.1"/>
    </source>
</evidence>
<keyword evidence="3" id="KW-1185">Reference proteome</keyword>
<organism evidence="2 3">
    <name type="scientific">Weissella cibaria</name>
    <dbReference type="NCBI Taxonomy" id="137591"/>
    <lineage>
        <taxon>Bacteria</taxon>
        <taxon>Bacillati</taxon>
        <taxon>Bacillota</taxon>
        <taxon>Bacilli</taxon>
        <taxon>Lactobacillales</taxon>
        <taxon>Lactobacillaceae</taxon>
        <taxon>Weissella</taxon>
    </lineage>
</organism>
<sequence precursor="true">MKKIILASLLSVSKLGASTAAFAADTNVNTADNTATTTGSVKLSAGDLTLNDVTPSVSFGTLSMQDVLAGKTTAVAADKAVVAHVTDLTGSGTGWHMTANYSGMKSTDDAAKPLGDTLTLGTTALKAADQTIYSATGDDVTAAKGEAIAKTTAASDVTLNVPSTATAGEYAGTINWKLVAGPAN</sequence>
<dbReference type="AlphaFoldDB" id="A0A0D1LLB4"/>
<name>A0A0D1LLB4_9LACO</name>
<evidence type="ECO:0000256" key="1">
    <source>
        <dbReference type="SAM" id="SignalP"/>
    </source>
</evidence>
<comment type="caution">
    <text evidence="2">The sequence shown here is derived from an EMBL/GenBank/DDBJ whole genome shotgun (WGS) entry which is preliminary data.</text>
</comment>
<protein>
    <recommendedName>
        <fullName evidence="4">WxL domain-containing protein</fullName>
    </recommendedName>
</protein>
<feature type="chain" id="PRO_5002232706" description="WxL domain-containing protein" evidence="1">
    <location>
        <begin position="24"/>
        <end position="184"/>
    </location>
</feature>
<dbReference type="PATRIC" id="fig|137591.25.peg.839"/>
<keyword evidence="1" id="KW-0732">Signal</keyword>
<evidence type="ECO:0008006" key="4">
    <source>
        <dbReference type="Google" id="ProtNLM"/>
    </source>
</evidence>
<feature type="signal peptide" evidence="1">
    <location>
        <begin position="1"/>
        <end position="23"/>
    </location>
</feature>